<evidence type="ECO:0000313" key="8">
    <source>
        <dbReference type="Proteomes" id="UP000653305"/>
    </source>
</evidence>
<dbReference type="PANTHER" id="PTHR12945">
    <property type="entry name" value="TRANSLATION INITIATION FACTOR EIF3-RELATED"/>
    <property type="match status" value="1"/>
</dbReference>
<dbReference type="EMBL" id="BMAC01000379">
    <property type="protein sequence ID" value="GFP95275.1"/>
    <property type="molecule type" value="Genomic_DNA"/>
</dbReference>
<keyword evidence="7" id="KW-0489">Methyltransferase</keyword>
<keyword evidence="5" id="KW-0539">Nucleus</keyword>
<protein>
    <recommendedName>
        <fullName evidence="3">tRNA (adenine(58)-N(1))-methyltransferase non-catalytic subunit TRM6</fullName>
    </recommendedName>
    <alternativeName>
        <fullName evidence="6">tRNA(m1A58)-methyltransferase subunit TRM6</fullName>
    </alternativeName>
</protein>
<keyword evidence="4" id="KW-0819">tRNA processing</keyword>
<organism evidence="7 8">
    <name type="scientific">Phtheirospermum japonicum</name>
    <dbReference type="NCBI Taxonomy" id="374723"/>
    <lineage>
        <taxon>Eukaryota</taxon>
        <taxon>Viridiplantae</taxon>
        <taxon>Streptophyta</taxon>
        <taxon>Embryophyta</taxon>
        <taxon>Tracheophyta</taxon>
        <taxon>Spermatophyta</taxon>
        <taxon>Magnoliopsida</taxon>
        <taxon>eudicotyledons</taxon>
        <taxon>Gunneridae</taxon>
        <taxon>Pentapetalae</taxon>
        <taxon>asterids</taxon>
        <taxon>lamiids</taxon>
        <taxon>Lamiales</taxon>
        <taxon>Orobanchaceae</taxon>
        <taxon>Orobanchaceae incertae sedis</taxon>
        <taxon>Phtheirospermum</taxon>
    </lineage>
</organism>
<dbReference type="GO" id="GO:0008168">
    <property type="term" value="F:methyltransferase activity"/>
    <property type="evidence" value="ECO:0007669"/>
    <property type="project" value="UniProtKB-KW"/>
</dbReference>
<dbReference type="PANTHER" id="PTHR12945:SF0">
    <property type="entry name" value="TRNA (ADENINE(58)-N(1))-METHYLTRANSFERASE NON-CATALYTIC SUBUNIT TRM6"/>
    <property type="match status" value="1"/>
</dbReference>
<comment type="caution">
    <text evidence="7">The sequence shown here is derived from an EMBL/GenBank/DDBJ whole genome shotgun (WGS) entry which is preliminary data.</text>
</comment>
<proteinExistence type="inferred from homology"/>
<evidence type="ECO:0000256" key="4">
    <source>
        <dbReference type="ARBA" id="ARBA00022694"/>
    </source>
</evidence>
<comment type="subcellular location">
    <subcellularLocation>
        <location evidence="1">Nucleus</location>
    </subcellularLocation>
</comment>
<name>A0A830CJJ8_9LAMI</name>
<evidence type="ECO:0000256" key="6">
    <source>
        <dbReference type="ARBA" id="ARBA00032319"/>
    </source>
</evidence>
<keyword evidence="7" id="KW-0808">Transferase</keyword>
<keyword evidence="8" id="KW-1185">Reference proteome</keyword>
<comment type="similarity">
    <text evidence="2">Belongs to the TRM6/GCD10 family.</text>
</comment>
<dbReference type="AlphaFoldDB" id="A0A830CJJ8"/>
<sequence>MAIECFLLASLPDRKFLRNYVEIGEDGPFLSRIAPSAEVNNREDKMDCQIMEECRDNRALVDNNTAQSLTGDDIDELRKKGATGDEIVEALIANSATFEKKTAFSQEKYRIKKQKKYAPRVLVRRPFARRFLRVDTLSLLLSFANVTAHSNVLVLDMLDGLITGAVAERLGGMGYVCNTYCGVNPYPISIVRMFNFSDETCKRIVNASLAELRPSQTETLTSTDQLEDACSNKNKENKEVCMEESTNVNMDTVNNIVASPKINKSIKAGDKAPLEAINSWKDTGFSSLIIAAPDLDAWSIAKELVPLLSYSAPFVIYHQYLQPLASCMHNLQIGKMAIGLQITEPWLREFQVLPSRTHPHMQMSSSGGYLLSGIRINGGDQARPN</sequence>
<dbReference type="GO" id="GO:0031515">
    <property type="term" value="C:tRNA (m1A) methyltransferase complex"/>
    <property type="evidence" value="ECO:0007669"/>
    <property type="project" value="InterPro"/>
</dbReference>
<evidence type="ECO:0000256" key="3">
    <source>
        <dbReference type="ARBA" id="ARBA00021704"/>
    </source>
</evidence>
<gene>
    <name evidence="7" type="ORF">PHJA_001671800</name>
</gene>
<dbReference type="OrthoDB" id="10254665at2759"/>
<evidence type="ECO:0000256" key="1">
    <source>
        <dbReference type="ARBA" id="ARBA00004123"/>
    </source>
</evidence>
<accession>A0A830CJJ8</accession>
<reference evidence="7" key="1">
    <citation type="submission" date="2020-07" db="EMBL/GenBank/DDBJ databases">
        <title>Ethylene signaling mediates host invasion by parasitic plants.</title>
        <authorList>
            <person name="Yoshida S."/>
        </authorList>
    </citation>
    <scope>NUCLEOTIDE SEQUENCE</scope>
    <source>
        <strain evidence="7">Okayama</strain>
    </source>
</reference>
<dbReference type="GO" id="GO:0005634">
    <property type="term" value="C:nucleus"/>
    <property type="evidence" value="ECO:0007669"/>
    <property type="project" value="UniProtKB-SubCell"/>
</dbReference>
<evidence type="ECO:0000256" key="5">
    <source>
        <dbReference type="ARBA" id="ARBA00023242"/>
    </source>
</evidence>
<dbReference type="InterPro" id="IPR017423">
    <property type="entry name" value="TRM6"/>
</dbReference>
<dbReference type="Pfam" id="PF04189">
    <property type="entry name" value="Gcd10p"/>
    <property type="match status" value="1"/>
</dbReference>
<evidence type="ECO:0000256" key="2">
    <source>
        <dbReference type="ARBA" id="ARBA00008320"/>
    </source>
</evidence>
<dbReference type="GO" id="GO:0030488">
    <property type="term" value="P:tRNA methylation"/>
    <property type="evidence" value="ECO:0007669"/>
    <property type="project" value="InterPro"/>
</dbReference>
<evidence type="ECO:0000313" key="7">
    <source>
        <dbReference type="EMBL" id="GFP95275.1"/>
    </source>
</evidence>
<dbReference type="Proteomes" id="UP000653305">
    <property type="component" value="Unassembled WGS sequence"/>
</dbReference>